<dbReference type="InterPro" id="IPR016024">
    <property type="entry name" value="ARM-type_fold"/>
</dbReference>
<keyword evidence="2 5" id="KW-0813">Transport</keyword>
<dbReference type="Pfam" id="PF11698">
    <property type="entry name" value="V-ATPase_H_C"/>
    <property type="match status" value="1"/>
</dbReference>
<organism evidence="7 8">
    <name type="scientific">Zygotorulaspora mrakii</name>
    <name type="common">Zygosaccharomyces mrakii</name>
    <dbReference type="NCBI Taxonomy" id="42260"/>
    <lineage>
        <taxon>Eukaryota</taxon>
        <taxon>Fungi</taxon>
        <taxon>Dikarya</taxon>
        <taxon>Ascomycota</taxon>
        <taxon>Saccharomycotina</taxon>
        <taxon>Saccharomycetes</taxon>
        <taxon>Saccharomycetales</taxon>
        <taxon>Saccharomycetaceae</taxon>
        <taxon>Zygotorulaspora</taxon>
    </lineage>
</organism>
<dbReference type="SUPFAM" id="SSF48371">
    <property type="entry name" value="ARM repeat"/>
    <property type="match status" value="1"/>
</dbReference>
<keyword evidence="4 5" id="KW-0406">Ion transport</keyword>
<dbReference type="PIRSF" id="PIRSF032184">
    <property type="entry name" value="ATPase_V1_H"/>
    <property type="match status" value="1"/>
</dbReference>
<dbReference type="AlphaFoldDB" id="A0A7H9AZA8"/>
<dbReference type="RefSeq" id="XP_037143212.1">
    <property type="nucleotide sequence ID" value="XM_037287317.1"/>
</dbReference>
<name>A0A7H9AZA8_ZYGMR</name>
<dbReference type="Pfam" id="PF03224">
    <property type="entry name" value="V-ATPase_H_N"/>
    <property type="match status" value="1"/>
</dbReference>
<dbReference type="Proteomes" id="UP000509704">
    <property type="component" value="Chromosome 2"/>
</dbReference>
<evidence type="ECO:0000256" key="2">
    <source>
        <dbReference type="ARBA" id="ARBA00022448"/>
    </source>
</evidence>
<evidence type="ECO:0000256" key="3">
    <source>
        <dbReference type="ARBA" id="ARBA00022781"/>
    </source>
</evidence>
<dbReference type="GeneID" id="59235145"/>
<dbReference type="InterPro" id="IPR004908">
    <property type="entry name" value="ATPase_V1-cplx_hsu"/>
</dbReference>
<dbReference type="InterPro" id="IPR011987">
    <property type="entry name" value="ATPase_V1-cplx_hsu_C"/>
</dbReference>
<dbReference type="InterPro" id="IPR011989">
    <property type="entry name" value="ARM-like"/>
</dbReference>
<proteinExistence type="inferred from homology"/>
<gene>
    <name evidence="7" type="ORF">HG535_0B05260</name>
</gene>
<evidence type="ECO:0000256" key="4">
    <source>
        <dbReference type="ARBA" id="ARBA00023065"/>
    </source>
</evidence>
<dbReference type="GO" id="GO:0000221">
    <property type="term" value="C:vacuolar proton-transporting V-type ATPase, V1 domain"/>
    <property type="evidence" value="ECO:0007669"/>
    <property type="project" value="UniProtKB-UniRule"/>
</dbReference>
<sequence>MILLDSTHFNDIRSAIRSRPVAWDALARSAEISELDASTAKTLESILVKHANEPTSSVDPNFKINEQTIAPLIHLLSSANNSDAKKSVQNLIAELLSSERFSGDTIDFFIKNPKKVKELFDVSLVGDRQTVLISSFNLVTLLIQPKLMNKKLVSQLVNSENFLNILNNLDLMDTCYVCIRLLQELASLEPYRSMIWESHKKYLPTLFVIIKRALEPTTRIVATNSNNLGIQLQYYSLLLIWLLTFDRNIAFELTQFYLQDFLNLLKLVKVTIKEKISRICISIILQCTSSGVKSHKKVIKNLLLLGNALPVLQSLSERKYSDEELRDDMATLKEILEKEYQELTSFDEYVAELDSKLLCWSPSHVDNGFWSDNIDKFKSQNWKLFRQLISVLIEAKESDLNDKQHKTILEVALSDITHVIELLPESTHVLNESNGKVVIMELLNHPDPRVKYEALKATQSVIGYTFK</sequence>
<dbReference type="KEGG" id="zmk:HG535_0B05260"/>
<evidence type="ECO:0000256" key="5">
    <source>
        <dbReference type="PIRNR" id="PIRNR032184"/>
    </source>
</evidence>
<evidence type="ECO:0000256" key="1">
    <source>
        <dbReference type="ARBA" id="ARBA00008613"/>
    </source>
</evidence>
<evidence type="ECO:0000259" key="6">
    <source>
        <dbReference type="Pfam" id="PF11698"/>
    </source>
</evidence>
<comment type="subunit">
    <text evidence="5">V-ATPase is a heteromultimeric enzyme made up of two complexes: the ATP-hydrolytic V1 complex and the proton translocation V0 complex.</text>
</comment>
<dbReference type="GO" id="GO:0046961">
    <property type="term" value="F:proton-transporting ATPase activity, rotational mechanism"/>
    <property type="evidence" value="ECO:0007669"/>
    <property type="project" value="UniProtKB-UniRule"/>
</dbReference>
<keyword evidence="8" id="KW-1185">Reference proteome</keyword>
<dbReference type="PANTHER" id="PTHR10698:SF0">
    <property type="entry name" value="V-TYPE PROTON ATPASE SUBUNIT H"/>
    <property type="match status" value="1"/>
</dbReference>
<accession>A0A7H9AZA8</accession>
<comment type="similarity">
    <text evidence="1 5">Belongs to the V-ATPase H subunit family.</text>
</comment>
<reference evidence="7 8" key="1">
    <citation type="submission" date="2020-07" db="EMBL/GenBank/DDBJ databases">
        <title>The yeast mating-type switching endonuclease HO is a domesticated member of an unorthodox homing genetic element family.</title>
        <authorList>
            <person name="Coughlan A.Y."/>
            <person name="Lombardi L."/>
            <person name="Braun-Galleani S."/>
            <person name="Martos A.R."/>
            <person name="Galeote V."/>
            <person name="Bigey F."/>
            <person name="Dequin S."/>
            <person name="Byrne K.P."/>
            <person name="Wolfe K.H."/>
        </authorList>
    </citation>
    <scope>NUCLEOTIDE SEQUENCE [LARGE SCALE GENOMIC DNA]</scope>
    <source>
        <strain evidence="7 8">NRRL Y-6702</strain>
    </source>
</reference>
<comment type="function">
    <text evidence="5">Subunit of the V1 complex of vacuolar(H+)-ATPase (V-ATPase), a multisubunit enzyme composed of a peripheral complex (V1) that hydrolyzes ATP and a membrane integral complex (V0) that translocates protons. V-ATPase is responsible for acidifying and maintaining the pH of intracellular compartments.</text>
</comment>
<dbReference type="Gene3D" id="1.25.10.10">
    <property type="entry name" value="Leucine-rich Repeat Variant"/>
    <property type="match status" value="1"/>
</dbReference>
<keyword evidence="3 5" id="KW-0375">Hydrogen ion transport</keyword>
<dbReference type="OrthoDB" id="10263554at2759"/>
<dbReference type="EMBL" id="CP058605">
    <property type="protein sequence ID" value="QLG71484.1"/>
    <property type="molecule type" value="Genomic_DNA"/>
</dbReference>
<evidence type="ECO:0000313" key="7">
    <source>
        <dbReference type="EMBL" id="QLG71484.1"/>
    </source>
</evidence>
<feature type="domain" description="ATPase V1 complex subunit H C-terminal" evidence="6">
    <location>
        <begin position="342"/>
        <end position="466"/>
    </location>
</feature>
<evidence type="ECO:0000313" key="8">
    <source>
        <dbReference type="Proteomes" id="UP000509704"/>
    </source>
</evidence>
<dbReference type="InterPro" id="IPR038497">
    <property type="entry name" value="ATPase_V1-cplx_hsu_C_sf"/>
</dbReference>
<protein>
    <recommendedName>
        <fullName evidence="5">V-type proton ATPase subunit H</fullName>
    </recommendedName>
</protein>
<dbReference type="Gene3D" id="1.25.40.150">
    <property type="entry name" value="V-type ATPase, subunit H, C-terminal domain"/>
    <property type="match status" value="1"/>
</dbReference>
<dbReference type="PANTHER" id="PTHR10698">
    <property type="entry name" value="V-TYPE PROTON ATPASE SUBUNIT H"/>
    <property type="match status" value="1"/>
</dbReference>
<dbReference type="GO" id="GO:0000329">
    <property type="term" value="C:fungal-type vacuole membrane"/>
    <property type="evidence" value="ECO:0007669"/>
    <property type="project" value="TreeGrafter"/>
</dbReference>